<dbReference type="OrthoDB" id="1748806at2759"/>
<dbReference type="Proteomes" id="UP000245207">
    <property type="component" value="Unassembled WGS sequence"/>
</dbReference>
<dbReference type="STRING" id="35608.A0A2U1LRE7"/>
<evidence type="ECO:0000313" key="1">
    <source>
        <dbReference type="EMBL" id="PWA51571.1"/>
    </source>
</evidence>
<protein>
    <submittedName>
        <fullName evidence="1">Myc-type, basic helix-loop-helix (BHLH) domain-containing protein</fullName>
    </submittedName>
</protein>
<comment type="caution">
    <text evidence="1">The sequence shown here is derived from an EMBL/GenBank/DDBJ whole genome shotgun (WGS) entry which is preliminary data.</text>
</comment>
<accession>A0A2U1LRE7</accession>
<name>A0A2U1LRE7_ARTAN</name>
<dbReference type="AlphaFoldDB" id="A0A2U1LRE7"/>
<organism evidence="1 2">
    <name type="scientific">Artemisia annua</name>
    <name type="common">Sweet wormwood</name>
    <dbReference type="NCBI Taxonomy" id="35608"/>
    <lineage>
        <taxon>Eukaryota</taxon>
        <taxon>Viridiplantae</taxon>
        <taxon>Streptophyta</taxon>
        <taxon>Embryophyta</taxon>
        <taxon>Tracheophyta</taxon>
        <taxon>Spermatophyta</taxon>
        <taxon>Magnoliopsida</taxon>
        <taxon>eudicotyledons</taxon>
        <taxon>Gunneridae</taxon>
        <taxon>Pentapetalae</taxon>
        <taxon>asterids</taxon>
        <taxon>campanulids</taxon>
        <taxon>Asterales</taxon>
        <taxon>Asteraceae</taxon>
        <taxon>Asteroideae</taxon>
        <taxon>Anthemideae</taxon>
        <taxon>Artemisiinae</taxon>
        <taxon>Artemisia</taxon>
    </lineage>
</organism>
<proteinExistence type="predicted"/>
<dbReference type="EMBL" id="PKPP01008113">
    <property type="protein sequence ID" value="PWA51571.1"/>
    <property type="molecule type" value="Genomic_DNA"/>
</dbReference>
<sequence length="70" mass="7549">MTAGAPKFYPLTPPPSSLPSRINEELCATTMPSPTGALLDVASVLGDAIKYLKELLQKINDLNHELKETP</sequence>
<gene>
    <name evidence="1" type="ORF">CTI12_AA462500</name>
</gene>
<reference evidence="1 2" key="1">
    <citation type="journal article" date="2018" name="Mol. Plant">
        <title>The genome of Artemisia annua provides insight into the evolution of Asteraceae family and artemisinin biosynthesis.</title>
        <authorList>
            <person name="Shen Q."/>
            <person name="Zhang L."/>
            <person name="Liao Z."/>
            <person name="Wang S."/>
            <person name="Yan T."/>
            <person name="Shi P."/>
            <person name="Liu M."/>
            <person name="Fu X."/>
            <person name="Pan Q."/>
            <person name="Wang Y."/>
            <person name="Lv Z."/>
            <person name="Lu X."/>
            <person name="Zhang F."/>
            <person name="Jiang W."/>
            <person name="Ma Y."/>
            <person name="Chen M."/>
            <person name="Hao X."/>
            <person name="Li L."/>
            <person name="Tang Y."/>
            <person name="Lv G."/>
            <person name="Zhou Y."/>
            <person name="Sun X."/>
            <person name="Brodelius P.E."/>
            <person name="Rose J.K.C."/>
            <person name="Tang K."/>
        </authorList>
    </citation>
    <scope>NUCLEOTIDE SEQUENCE [LARGE SCALE GENOMIC DNA]</scope>
    <source>
        <strain evidence="2">cv. Huhao1</strain>
        <tissue evidence="1">Leaf</tissue>
    </source>
</reference>
<keyword evidence="2" id="KW-1185">Reference proteome</keyword>
<evidence type="ECO:0000313" key="2">
    <source>
        <dbReference type="Proteomes" id="UP000245207"/>
    </source>
</evidence>